<gene>
    <name evidence="1" type="ORF">DPMN_082083</name>
</gene>
<reference evidence="1" key="2">
    <citation type="submission" date="2020-11" db="EMBL/GenBank/DDBJ databases">
        <authorList>
            <person name="McCartney M.A."/>
            <person name="Auch B."/>
            <person name="Kono T."/>
            <person name="Mallez S."/>
            <person name="Becker A."/>
            <person name="Gohl D.M."/>
            <person name="Silverstein K.A.T."/>
            <person name="Koren S."/>
            <person name="Bechman K.B."/>
            <person name="Herman A."/>
            <person name="Abrahante J.E."/>
            <person name="Garbe J."/>
        </authorList>
    </citation>
    <scope>NUCLEOTIDE SEQUENCE</scope>
    <source>
        <strain evidence="1">Duluth1</strain>
        <tissue evidence="1">Whole animal</tissue>
    </source>
</reference>
<reference evidence="1" key="1">
    <citation type="journal article" date="2019" name="bioRxiv">
        <title>The Genome of the Zebra Mussel, Dreissena polymorpha: A Resource for Invasive Species Research.</title>
        <authorList>
            <person name="McCartney M.A."/>
            <person name="Auch B."/>
            <person name="Kono T."/>
            <person name="Mallez S."/>
            <person name="Zhang Y."/>
            <person name="Obille A."/>
            <person name="Becker A."/>
            <person name="Abrahante J.E."/>
            <person name="Garbe J."/>
            <person name="Badalamenti J.P."/>
            <person name="Herman A."/>
            <person name="Mangelson H."/>
            <person name="Liachko I."/>
            <person name="Sullivan S."/>
            <person name="Sone E.D."/>
            <person name="Koren S."/>
            <person name="Silverstein K.A.T."/>
            <person name="Beckman K.B."/>
            <person name="Gohl D.M."/>
        </authorList>
    </citation>
    <scope>NUCLEOTIDE SEQUENCE</scope>
    <source>
        <strain evidence="1">Duluth1</strain>
        <tissue evidence="1">Whole animal</tissue>
    </source>
</reference>
<dbReference type="AlphaFoldDB" id="A0A9D4BIF9"/>
<comment type="caution">
    <text evidence="1">The sequence shown here is derived from an EMBL/GenBank/DDBJ whole genome shotgun (WGS) entry which is preliminary data.</text>
</comment>
<evidence type="ECO:0000313" key="2">
    <source>
        <dbReference type="Proteomes" id="UP000828390"/>
    </source>
</evidence>
<dbReference type="EMBL" id="JAIWYP010000016">
    <property type="protein sequence ID" value="KAH3694643.1"/>
    <property type="molecule type" value="Genomic_DNA"/>
</dbReference>
<protein>
    <submittedName>
        <fullName evidence="1">Uncharacterized protein</fullName>
    </submittedName>
</protein>
<proteinExistence type="predicted"/>
<name>A0A9D4BIF9_DREPO</name>
<evidence type="ECO:0000313" key="1">
    <source>
        <dbReference type="EMBL" id="KAH3694643.1"/>
    </source>
</evidence>
<keyword evidence="2" id="KW-1185">Reference proteome</keyword>
<organism evidence="1 2">
    <name type="scientific">Dreissena polymorpha</name>
    <name type="common">Zebra mussel</name>
    <name type="synonym">Mytilus polymorpha</name>
    <dbReference type="NCBI Taxonomy" id="45954"/>
    <lineage>
        <taxon>Eukaryota</taxon>
        <taxon>Metazoa</taxon>
        <taxon>Spiralia</taxon>
        <taxon>Lophotrochozoa</taxon>
        <taxon>Mollusca</taxon>
        <taxon>Bivalvia</taxon>
        <taxon>Autobranchia</taxon>
        <taxon>Heteroconchia</taxon>
        <taxon>Euheterodonta</taxon>
        <taxon>Imparidentia</taxon>
        <taxon>Neoheterodontei</taxon>
        <taxon>Myida</taxon>
        <taxon>Dreissenoidea</taxon>
        <taxon>Dreissenidae</taxon>
        <taxon>Dreissena</taxon>
    </lineage>
</organism>
<sequence length="65" mass="7106">MQQSWKRWIVASSPRCSSNSSICSNVQIGRLMFSGSCIVSPSVADLAKSRCSISFISLFNLCNCI</sequence>
<dbReference type="Proteomes" id="UP000828390">
    <property type="component" value="Unassembled WGS sequence"/>
</dbReference>
<accession>A0A9D4BIF9</accession>